<dbReference type="PANTHER" id="PTHR12151">
    <property type="entry name" value="ELECTRON TRANSPORT PROTIN SCO1/SENC FAMILY MEMBER"/>
    <property type="match status" value="1"/>
</dbReference>
<comment type="similarity">
    <text evidence="1">Belongs to the SCO1/2 family.</text>
</comment>
<feature type="binding site" evidence="3">
    <location>
        <position position="87"/>
    </location>
    <ligand>
        <name>Cu cation</name>
        <dbReference type="ChEBI" id="CHEBI:23378"/>
    </ligand>
</feature>
<evidence type="ECO:0000256" key="1">
    <source>
        <dbReference type="ARBA" id="ARBA00010996"/>
    </source>
</evidence>
<evidence type="ECO:0000256" key="2">
    <source>
        <dbReference type="ARBA" id="ARBA00023008"/>
    </source>
</evidence>
<keyword evidence="7" id="KW-1185">Reference proteome</keyword>
<dbReference type="EMBL" id="FOYW01000001">
    <property type="protein sequence ID" value="SFR65879.1"/>
    <property type="molecule type" value="Genomic_DNA"/>
</dbReference>
<dbReference type="InterPro" id="IPR036249">
    <property type="entry name" value="Thioredoxin-like_sf"/>
</dbReference>
<protein>
    <submittedName>
        <fullName evidence="6">Protein SCO1/2</fullName>
    </submittedName>
</protein>
<dbReference type="InterPro" id="IPR003782">
    <property type="entry name" value="SCO1/SenC"/>
</dbReference>
<evidence type="ECO:0000313" key="6">
    <source>
        <dbReference type="EMBL" id="SFR65879.1"/>
    </source>
</evidence>
<organism evidence="6 7">
    <name type="scientific">Marinobacter daqiaonensis</name>
    <dbReference type="NCBI Taxonomy" id="650891"/>
    <lineage>
        <taxon>Bacteria</taxon>
        <taxon>Pseudomonadati</taxon>
        <taxon>Pseudomonadota</taxon>
        <taxon>Gammaproteobacteria</taxon>
        <taxon>Pseudomonadales</taxon>
        <taxon>Marinobacteraceae</taxon>
        <taxon>Marinobacter</taxon>
    </lineage>
</organism>
<dbReference type="CDD" id="cd02968">
    <property type="entry name" value="SCO"/>
    <property type="match status" value="1"/>
</dbReference>
<dbReference type="Proteomes" id="UP000198644">
    <property type="component" value="Unassembled WGS sequence"/>
</dbReference>
<feature type="binding site" evidence="3">
    <location>
        <position position="175"/>
    </location>
    <ligand>
        <name>Cu cation</name>
        <dbReference type="ChEBI" id="CHEBI:23378"/>
    </ligand>
</feature>
<feature type="disulfide bond" description="Redox-active" evidence="4">
    <location>
        <begin position="87"/>
        <end position="91"/>
    </location>
</feature>
<dbReference type="PANTHER" id="PTHR12151:SF25">
    <property type="entry name" value="LINALOOL DEHYDRATASE_ISOMERASE DOMAIN-CONTAINING PROTEIN"/>
    <property type="match status" value="1"/>
</dbReference>
<dbReference type="OrthoDB" id="9790194at2"/>
<dbReference type="InterPro" id="IPR013766">
    <property type="entry name" value="Thioredoxin_domain"/>
</dbReference>
<feature type="domain" description="Thioredoxin" evidence="5">
    <location>
        <begin position="49"/>
        <end position="210"/>
    </location>
</feature>
<dbReference type="GO" id="GO:0046872">
    <property type="term" value="F:metal ion binding"/>
    <property type="evidence" value="ECO:0007669"/>
    <property type="project" value="UniProtKB-KW"/>
</dbReference>
<keyword evidence="4" id="KW-1015">Disulfide bond</keyword>
<feature type="binding site" evidence="3">
    <location>
        <position position="91"/>
    </location>
    <ligand>
        <name>Cu cation</name>
        <dbReference type="ChEBI" id="CHEBI:23378"/>
    </ligand>
</feature>
<keyword evidence="2 3" id="KW-0186">Copper</keyword>
<dbReference type="AlphaFoldDB" id="A0A1I6IGV3"/>
<dbReference type="Pfam" id="PF02630">
    <property type="entry name" value="SCO1-SenC"/>
    <property type="match status" value="1"/>
</dbReference>
<name>A0A1I6IGV3_9GAMM</name>
<evidence type="ECO:0000256" key="3">
    <source>
        <dbReference type="PIRSR" id="PIRSR603782-1"/>
    </source>
</evidence>
<evidence type="ECO:0000256" key="4">
    <source>
        <dbReference type="PIRSR" id="PIRSR603782-2"/>
    </source>
</evidence>
<sequence>MNRSVRRTLVLLLLVVALIFGLVVSQQMRTASEEPPPAPDLSALNTYVYNEPRTLTPFSLTGDTGETVTLEDLKGGWTFVFVGYTHCPDICPATMSTLRRFSRELPPELPEPEFLLVSADPQRDTPERLQEYLDFFGEDFHGLTGDIDELRELARSVNAVFVHRDDGDGNNLVDHSGHLTLLDPEGRMVAVIQPPHEPDKLIRAYRQIYQWARENHPRAG</sequence>
<gene>
    <name evidence="6" type="ORF">SAMN05216203_2279</name>
</gene>
<dbReference type="RefSeq" id="WP_092012338.1">
    <property type="nucleotide sequence ID" value="NZ_FOYW01000001.1"/>
</dbReference>
<dbReference type="STRING" id="650891.SAMN05216203_2279"/>
<dbReference type="Gene3D" id="3.40.30.10">
    <property type="entry name" value="Glutaredoxin"/>
    <property type="match status" value="1"/>
</dbReference>
<proteinExistence type="inferred from homology"/>
<dbReference type="PROSITE" id="PS51352">
    <property type="entry name" value="THIOREDOXIN_2"/>
    <property type="match status" value="1"/>
</dbReference>
<accession>A0A1I6IGV3</accession>
<evidence type="ECO:0000259" key="5">
    <source>
        <dbReference type="PROSITE" id="PS51352"/>
    </source>
</evidence>
<reference evidence="6 7" key="1">
    <citation type="submission" date="2016-10" db="EMBL/GenBank/DDBJ databases">
        <authorList>
            <person name="de Groot N.N."/>
        </authorList>
    </citation>
    <scope>NUCLEOTIDE SEQUENCE [LARGE SCALE GENOMIC DNA]</scope>
    <source>
        <strain evidence="6 7">CGMCC 1.9167</strain>
    </source>
</reference>
<evidence type="ECO:0000313" key="7">
    <source>
        <dbReference type="Proteomes" id="UP000198644"/>
    </source>
</evidence>
<keyword evidence="3" id="KW-0479">Metal-binding</keyword>
<dbReference type="SUPFAM" id="SSF52833">
    <property type="entry name" value="Thioredoxin-like"/>
    <property type="match status" value="1"/>
</dbReference>